<organism evidence="6 7">
    <name type="scientific">Leifsonia virtsii</name>
    <dbReference type="NCBI Taxonomy" id="3035915"/>
    <lineage>
        <taxon>Bacteria</taxon>
        <taxon>Bacillati</taxon>
        <taxon>Actinomycetota</taxon>
        <taxon>Actinomycetes</taxon>
        <taxon>Micrococcales</taxon>
        <taxon>Microbacteriaceae</taxon>
        <taxon>Leifsonia</taxon>
    </lineage>
</organism>
<dbReference type="Gene3D" id="3.60.15.10">
    <property type="entry name" value="Ribonuclease Z/Hydroxyacylglutathione hydrolase-like"/>
    <property type="match status" value="2"/>
</dbReference>
<dbReference type="InterPro" id="IPR001279">
    <property type="entry name" value="Metallo-B-lactamas"/>
</dbReference>
<dbReference type="Pfam" id="PF00753">
    <property type="entry name" value="Lactamase_B"/>
    <property type="match status" value="2"/>
</dbReference>
<reference evidence="6" key="1">
    <citation type="submission" date="2023-03" db="EMBL/GenBank/DDBJ databases">
        <title>MT1 and MT2 Draft Genomes of Novel Species.</title>
        <authorList>
            <person name="Venkateswaran K."/>
        </authorList>
    </citation>
    <scope>NUCLEOTIDE SEQUENCE</scope>
    <source>
        <strain evidence="6">F6_8S_P_1A</strain>
    </source>
</reference>
<dbReference type="InterPro" id="IPR051453">
    <property type="entry name" value="MBL_Glyoxalase_II"/>
</dbReference>
<dbReference type="SUPFAM" id="SSF56281">
    <property type="entry name" value="Metallo-hydrolase/oxidoreductase"/>
    <property type="match status" value="2"/>
</dbReference>
<dbReference type="EMBL" id="JAROCB010000003">
    <property type="protein sequence ID" value="MDN4597867.1"/>
    <property type="molecule type" value="Genomic_DNA"/>
</dbReference>
<evidence type="ECO:0000256" key="1">
    <source>
        <dbReference type="ARBA" id="ARBA00001947"/>
    </source>
</evidence>
<evidence type="ECO:0000313" key="6">
    <source>
        <dbReference type="EMBL" id="MDN4597867.1"/>
    </source>
</evidence>
<dbReference type="PANTHER" id="PTHR46233:SF3">
    <property type="entry name" value="HYDROXYACYLGLUTATHIONE HYDROLASE GLOC"/>
    <property type="match status" value="1"/>
</dbReference>
<gene>
    <name evidence="6" type="ORF">P5G59_12000</name>
</gene>
<evidence type="ECO:0000256" key="4">
    <source>
        <dbReference type="ARBA" id="ARBA00022833"/>
    </source>
</evidence>
<keyword evidence="3" id="KW-0378">Hydrolase</keyword>
<comment type="caution">
    <text evidence="6">The sequence shown here is derived from an EMBL/GenBank/DDBJ whole genome shotgun (WGS) entry which is preliminary data.</text>
</comment>
<keyword evidence="2" id="KW-0479">Metal-binding</keyword>
<evidence type="ECO:0000256" key="2">
    <source>
        <dbReference type="ARBA" id="ARBA00022723"/>
    </source>
</evidence>
<dbReference type="InterPro" id="IPR036866">
    <property type="entry name" value="RibonucZ/Hydroxyglut_hydro"/>
</dbReference>
<dbReference type="RefSeq" id="WP_301219193.1">
    <property type="nucleotide sequence ID" value="NZ_JAROCB010000003.1"/>
</dbReference>
<name>A0ABT8IYH1_9MICO</name>
<feature type="domain" description="Metallo-beta-lactamase" evidence="5">
    <location>
        <begin position="17"/>
        <end position="217"/>
    </location>
</feature>
<accession>A0ABT8IYH1</accession>
<keyword evidence="4" id="KW-0862">Zinc</keyword>
<dbReference type="SMART" id="SM00849">
    <property type="entry name" value="Lactamase_B"/>
    <property type="match status" value="2"/>
</dbReference>
<evidence type="ECO:0000256" key="3">
    <source>
        <dbReference type="ARBA" id="ARBA00022801"/>
    </source>
</evidence>
<proteinExistence type="predicted"/>
<dbReference type="CDD" id="cd06262">
    <property type="entry name" value="metallo-hydrolase-like_MBL-fold"/>
    <property type="match status" value="2"/>
</dbReference>
<protein>
    <submittedName>
        <fullName evidence="6">MBL fold metallo-hydrolase</fullName>
    </submittedName>
</protein>
<feature type="domain" description="Metallo-beta-lactamase" evidence="5">
    <location>
        <begin position="272"/>
        <end position="468"/>
    </location>
</feature>
<evidence type="ECO:0000259" key="5">
    <source>
        <dbReference type="SMART" id="SM00849"/>
    </source>
</evidence>
<evidence type="ECO:0000313" key="7">
    <source>
        <dbReference type="Proteomes" id="UP001174210"/>
    </source>
</evidence>
<dbReference type="Proteomes" id="UP001174210">
    <property type="component" value="Unassembled WGS sequence"/>
</dbReference>
<dbReference type="PANTHER" id="PTHR46233">
    <property type="entry name" value="HYDROXYACYLGLUTATHIONE HYDROLASE GLOC"/>
    <property type="match status" value="1"/>
</dbReference>
<sequence length="623" mass="68162">MTAFTEVAPGVHRFADTCNVYVVMPGPGGVPEAGGAIAIDFGSGDVLDHLGELGLTTLDAVLMTHHHRDQGQGLPRAVAAGIPIFVPPVEQDLFARVDEMWSARALYNDYNLRQDRFSLLDPVPVAGTVPEYRTARFGGVDVKTVPTPGHTMGSVTYLVEAGDARVAFTGDLIYAPGKVWSLAATQWSYTENEGPAMTVLSCLLLQEEEPTVLLPSHGEPMPDAVDALEQLATRMSGYVDSRRTHPWDLRDWLERPFVRLTDHLLLNRTANSCVYVLLSDSGAALFIDYGYDMSTGWPAGTDRAARRPWLASLPALKRDFGVTSVEVVLGTHYHDDHIAGLNLLRDVEGTAVWLPENVAPIMADPMRTDLPCQWFEPIPADRVLGLGETVRWQEYEITTHELPGHTLYAAAFEFEVDGVRVLATGDQQTAEGQLGVQREILNYQYRNRFRRDDFIQSAALYRRVAPGLMITGHWQGREVDEDYLQLLTEQGDELAAIHDGLLPDDGMQPPADGNLVLVEPFYQRVPAGAPLEYEVVVVNAYDDAREVVAWLVTPEGWSDPSPESVVAGAGETVRLRFAVRAGEAPRKRQRLAADVTVGAVRYGQAGDAVADVVTALDTGGTLG</sequence>
<comment type="cofactor">
    <cofactor evidence="1">
        <name>Zn(2+)</name>
        <dbReference type="ChEBI" id="CHEBI:29105"/>
    </cofactor>
</comment>
<keyword evidence="7" id="KW-1185">Reference proteome</keyword>